<reference evidence="1" key="1">
    <citation type="submission" date="2021-03" db="EMBL/GenBank/DDBJ databases">
        <title>Pengzhenrongella sicca gen. nov., sp. nov., a new member of suborder Micrococcineae isolated from High-Arctic tundra soil.</title>
        <authorList>
            <person name="Peng F."/>
        </authorList>
    </citation>
    <scope>NUCLEOTIDE SEQUENCE</scope>
    <source>
        <strain evidence="1">LRZ-2</strain>
    </source>
</reference>
<evidence type="ECO:0000313" key="1">
    <source>
        <dbReference type="EMBL" id="QTE28789.1"/>
    </source>
</evidence>
<dbReference type="Proteomes" id="UP000663937">
    <property type="component" value="Chromosome"/>
</dbReference>
<dbReference type="AlphaFoldDB" id="A0A8A4ZCP2"/>
<accession>A0A8A4ZCP2</accession>
<dbReference type="EMBL" id="CP071868">
    <property type="protein sequence ID" value="QTE28789.1"/>
    <property type="molecule type" value="Genomic_DNA"/>
</dbReference>
<organism evidence="1 2">
    <name type="scientific">Pengzhenrongella sicca</name>
    <dbReference type="NCBI Taxonomy" id="2819238"/>
    <lineage>
        <taxon>Bacteria</taxon>
        <taxon>Bacillati</taxon>
        <taxon>Actinomycetota</taxon>
        <taxon>Actinomycetes</taxon>
        <taxon>Micrococcales</taxon>
        <taxon>Pengzhenrongella</taxon>
    </lineage>
</organism>
<dbReference type="KEGG" id="psic:J4E96_15820"/>
<evidence type="ECO:0000313" key="2">
    <source>
        <dbReference type="Proteomes" id="UP000663937"/>
    </source>
</evidence>
<protein>
    <submittedName>
        <fullName evidence="1">Uncharacterized protein</fullName>
    </submittedName>
</protein>
<sequence length="165" mass="17104">MHLTLPFPEAVELALQGAALPPLVRSVACTGATIRADIDLRAVPSPPFALRAVAAVAPIVHVEATFRSFAAGAATFDLAVRAGSVPVQRVLNQLTGLLNSALRAQHVPDGLVTVRQGAAGELLAVLDLQAGVALRTRGVTLTHCALTEGVFEVAATVRDFTLRAT</sequence>
<keyword evidence="2" id="KW-1185">Reference proteome</keyword>
<gene>
    <name evidence="1" type="ORF">J4E96_15820</name>
</gene>
<dbReference type="RefSeq" id="WP_227423035.1">
    <property type="nucleotide sequence ID" value="NZ_CP071868.1"/>
</dbReference>
<proteinExistence type="predicted"/>
<name>A0A8A4ZCP2_9MICO</name>